<keyword evidence="3" id="KW-1185">Reference proteome</keyword>
<evidence type="ECO:0000313" key="2">
    <source>
        <dbReference type="EMBL" id="SEW30766.1"/>
    </source>
</evidence>
<evidence type="ECO:0000313" key="3">
    <source>
        <dbReference type="Proteomes" id="UP000199469"/>
    </source>
</evidence>
<dbReference type="Proteomes" id="UP000199469">
    <property type="component" value="Unassembled WGS sequence"/>
</dbReference>
<dbReference type="STRING" id="356305.SAMN05421841_2165"/>
<evidence type="ECO:0000256" key="1">
    <source>
        <dbReference type="SAM" id="SignalP"/>
    </source>
</evidence>
<dbReference type="SUPFAM" id="SSF51445">
    <property type="entry name" value="(Trans)glycosidases"/>
    <property type="match status" value="1"/>
</dbReference>
<reference evidence="3" key="1">
    <citation type="submission" date="2016-10" db="EMBL/GenBank/DDBJ databases">
        <authorList>
            <person name="Varghese N."/>
            <person name="Submissions S."/>
        </authorList>
    </citation>
    <scope>NUCLEOTIDE SEQUENCE [LARGE SCALE GENOMIC DNA]</scope>
    <source>
        <strain evidence="3">DSM 17724</strain>
    </source>
</reference>
<sequence>MCLILILFISFKTFAQTVKSADRYLNAYKKYENATCPIKKNNIKNFVYFSRDRDAIKDHPFLKNPRFEGAQIMYSWDRLEPEEGKYDFSEIKEDYQYLLSHHKKLFIQLQDTTFDPEMKSVPKYLLANKYDGGAVIMLKDNGEPDGWTAKRWNPNVQKRFALLLQALGKEFDGKIEGVNLQESSIGEVKDPTFTPESYAKGIKANMLAMKKAFKKSVTMQYANFMPGESLPENDKGYLRGLYQYGQQIGVGLGGPDLMVKRKPQLNNTLAMMHEAKYTVPLGIAVQDGNYINDTSNNAIVSDHKNIVPLLVAFADDFLKVNYMFWVNQEPYFMEDVMPCFTAK</sequence>
<feature type="signal peptide" evidence="1">
    <location>
        <begin position="1"/>
        <end position="15"/>
    </location>
</feature>
<protein>
    <submittedName>
        <fullName evidence="2">Uncharacterized protein</fullName>
    </submittedName>
</protein>
<keyword evidence="1" id="KW-0732">Signal</keyword>
<feature type="chain" id="PRO_5012362374" evidence="1">
    <location>
        <begin position="16"/>
        <end position="343"/>
    </location>
</feature>
<gene>
    <name evidence="2" type="ORF">SAMN05421841_2165</name>
</gene>
<accession>A0A1I0QUW1</accession>
<organism evidence="2 3">
    <name type="scientific">Chryseobacterium wanjuense</name>
    <dbReference type="NCBI Taxonomy" id="356305"/>
    <lineage>
        <taxon>Bacteria</taxon>
        <taxon>Pseudomonadati</taxon>
        <taxon>Bacteroidota</taxon>
        <taxon>Flavobacteriia</taxon>
        <taxon>Flavobacteriales</taxon>
        <taxon>Weeksellaceae</taxon>
        <taxon>Chryseobacterium group</taxon>
        <taxon>Chryseobacterium</taxon>
    </lineage>
</organism>
<dbReference type="Gene3D" id="3.20.20.80">
    <property type="entry name" value="Glycosidases"/>
    <property type="match status" value="1"/>
</dbReference>
<dbReference type="AlphaFoldDB" id="A0A1I0QUW1"/>
<dbReference type="InterPro" id="IPR017853">
    <property type="entry name" value="GH"/>
</dbReference>
<proteinExistence type="predicted"/>
<dbReference type="EMBL" id="FOIU01000001">
    <property type="protein sequence ID" value="SEW30766.1"/>
    <property type="molecule type" value="Genomic_DNA"/>
</dbReference>
<name>A0A1I0QUW1_9FLAO</name>